<evidence type="ECO:0000256" key="4">
    <source>
        <dbReference type="PROSITE-ProRule" id="PRU00221"/>
    </source>
</evidence>
<organism evidence="6 7">
    <name type="scientific">Smittium megazygosporum</name>
    <dbReference type="NCBI Taxonomy" id="133381"/>
    <lineage>
        <taxon>Eukaryota</taxon>
        <taxon>Fungi</taxon>
        <taxon>Fungi incertae sedis</taxon>
        <taxon>Zoopagomycota</taxon>
        <taxon>Kickxellomycotina</taxon>
        <taxon>Harpellomycetes</taxon>
        <taxon>Harpellales</taxon>
        <taxon>Legeriomycetaceae</taxon>
        <taxon>Smittium</taxon>
    </lineage>
</organism>
<proteinExistence type="inferred from homology"/>
<dbReference type="Gene3D" id="2.130.10.10">
    <property type="entry name" value="YVTN repeat-like/Quinoprotein amine dehydrogenase"/>
    <property type="match status" value="1"/>
</dbReference>
<dbReference type="InterPro" id="IPR036322">
    <property type="entry name" value="WD40_repeat_dom_sf"/>
</dbReference>
<reference evidence="6 7" key="1">
    <citation type="journal article" date="2018" name="MBio">
        <title>Comparative Genomics Reveals the Core Gene Toolbox for the Fungus-Insect Symbiosis.</title>
        <authorList>
            <person name="Wang Y."/>
            <person name="Stata M."/>
            <person name="Wang W."/>
            <person name="Stajich J.E."/>
            <person name="White M.M."/>
            <person name="Moncalvo J.M."/>
        </authorList>
    </citation>
    <scope>NUCLEOTIDE SEQUENCE [LARGE SCALE GENOMIC DNA]</scope>
    <source>
        <strain evidence="6 7">SC-DP-2</strain>
    </source>
</reference>
<protein>
    <recommendedName>
        <fullName evidence="5">Anaphase-promoting complex subunit 4-like WD40 domain-containing protein</fullName>
    </recommendedName>
</protein>
<comment type="similarity">
    <text evidence="3">Belongs to the THOC3 family.</text>
</comment>
<dbReference type="OrthoDB" id="340259at2759"/>
<dbReference type="EMBL" id="MBFS01001026">
    <property type="protein sequence ID" value="PVV01495.1"/>
    <property type="molecule type" value="Genomic_DNA"/>
</dbReference>
<accession>A0A2T9ZAA2</accession>
<name>A0A2T9ZAA2_9FUNG</name>
<evidence type="ECO:0000256" key="2">
    <source>
        <dbReference type="ARBA" id="ARBA00022737"/>
    </source>
</evidence>
<dbReference type="InterPro" id="IPR001680">
    <property type="entry name" value="WD40_rpt"/>
</dbReference>
<dbReference type="InterPro" id="IPR024977">
    <property type="entry name" value="Apc4-like_WD40_dom"/>
</dbReference>
<dbReference type="InterPro" id="IPR015943">
    <property type="entry name" value="WD40/YVTN_repeat-like_dom_sf"/>
</dbReference>
<evidence type="ECO:0000259" key="5">
    <source>
        <dbReference type="Pfam" id="PF12894"/>
    </source>
</evidence>
<feature type="repeat" description="WD" evidence="4">
    <location>
        <begin position="10"/>
        <end position="51"/>
    </location>
</feature>
<keyword evidence="1 4" id="KW-0853">WD repeat</keyword>
<dbReference type="GO" id="GO:0000445">
    <property type="term" value="C:THO complex part of transcription export complex"/>
    <property type="evidence" value="ECO:0007669"/>
    <property type="project" value="TreeGrafter"/>
</dbReference>
<dbReference type="PROSITE" id="PS50082">
    <property type="entry name" value="WD_REPEATS_2"/>
    <property type="match status" value="1"/>
</dbReference>
<evidence type="ECO:0000313" key="6">
    <source>
        <dbReference type="EMBL" id="PVV01495.1"/>
    </source>
</evidence>
<dbReference type="InterPro" id="IPR040132">
    <property type="entry name" value="Tex1/THOC3"/>
</dbReference>
<dbReference type="SMART" id="SM00320">
    <property type="entry name" value="WD40"/>
    <property type="match status" value="3"/>
</dbReference>
<evidence type="ECO:0000256" key="3">
    <source>
        <dbReference type="ARBA" id="ARBA00046343"/>
    </source>
</evidence>
<keyword evidence="7" id="KW-1185">Reference proteome</keyword>
<dbReference type="PANTHER" id="PTHR22839">
    <property type="entry name" value="THO COMPLEX SUBUNIT 3 THO3"/>
    <property type="match status" value="1"/>
</dbReference>
<evidence type="ECO:0000256" key="1">
    <source>
        <dbReference type="ARBA" id="ARBA00022574"/>
    </source>
</evidence>
<dbReference type="Pfam" id="PF12894">
    <property type="entry name" value="ANAPC4_WD40"/>
    <property type="match status" value="1"/>
</dbReference>
<dbReference type="STRING" id="133381.A0A2T9ZAA2"/>
<dbReference type="Pfam" id="PF00400">
    <property type="entry name" value="WD40"/>
    <property type="match status" value="1"/>
</dbReference>
<dbReference type="GO" id="GO:0006406">
    <property type="term" value="P:mRNA export from nucleus"/>
    <property type="evidence" value="ECO:0007669"/>
    <property type="project" value="InterPro"/>
</dbReference>
<sequence length="194" mass="21916">MFSNHREIELKVLSSKIYTIAWSNSGTMLAAGDYEGKVRIWKPESTKESFELVKNNSHVTKLCWSPTNEEHLAVATFDKILNIFNVSKKAPVNVFHTFGGNINMSWSPDGKYLAVGNRDDCLTIYNLQTGATLSHTKFNFEINEMCWDNSVSEFFLATGKGPILVFKFPEMTQLRELSGHITNCYSIDMDPSVS</sequence>
<gene>
    <name evidence="6" type="ORF">BB560_004082</name>
</gene>
<feature type="domain" description="Anaphase-promoting complex subunit 4-like WD40" evidence="5">
    <location>
        <begin position="103"/>
        <end position="148"/>
    </location>
</feature>
<keyword evidence="2" id="KW-0677">Repeat</keyword>
<dbReference type="SUPFAM" id="SSF50978">
    <property type="entry name" value="WD40 repeat-like"/>
    <property type="match status" value="1"/>
</dbReference>
<dbReference type="PANTHER" id="PTHR22839:SF0">
    <property type="entry name" value="THO COMPLEX SUBUNIT 3"/>
    <property type="match status" value="1"/>
</dbReference>
<dbReference type="AlphaFoldDB" id="A0A2T9ZAA2"/>
<dbReference type="Proteomes" id="UP000245609">
    <property type="component" value="Unassembled WGS sequence"/>
</dbReference>
<comment type="caution">
    <text evidence="6">The sequence shown here is derived from an EMBL/GenBank/DDBJ whole genome shotgun (WGS) entry which is preliminary data.</text>
</comment>
<evidence type="ECO:0000313" key="7">
    <source>
        <dbReference type="Proteomes" id="UP000245609"/>
    </source>
</evidence>